<dbReference type="Proteomes" id="UP000501690">
    <property type="component" value="Linkage Group LG8"/>
</dbReference>
<sequence length="195" mass="20884">MDYARSVGGEEVVVGESQVGGEEAIVGKAEVGGEEAVRGEAGVGGEEEVAVEDVMLDEAEVVVEDENDEGSYAKKLDDSEEERVADDDDEFGMDIQERVRNIRSILERWKAMRKNSITVKSKRDVGEGSFMTNADIGGQTQRTPTVSGASSATGPSNQTCNSRKRSTPRVAANVNQGERPPTTQTRSMVAQVIGS</sequence>
<evidence type="ECO:0000256" key="1">
    <source>
        <dbReference type="SAM" id="MobiDB-lite"/>
    </source>
</evidence>
<keyword evidence="3" id="KW-1185">Reference proteome</keyword>
<feature type="compositionally biased region" description="Polar residues" evidence="1">
    <location>
        <begin position="173"/>
        <end position="187"/>
    </location>
</feature>
<gene>
    <name evidence="2" type="ORF">DEO72_LG8g3022</name>
</gene>
<protein>
    <submittedName>
        <fullName evidence="2">Uncharacterized protein</fullName>
    </submittedName>
</protein>
<name>A0A4D6MU15_VIGUN</name>
<evidence type="ECO:0000313" key="3">
    <source>
        <dbReference type="Proteomes" id="UP000501690"/>
    </source>
</evidence>
<dbReference type="EMBL" id="CP039352">
    <property type="protein sequence ID" value="QCE04980.1"/>
    <property type="molecule type" value="Genomic_DNA"/>
</dbReference>
<reference evidence="2 3" key="1">
    <citation type="submission" date="2019-04" db="EMBL/GenBank/DDBJ databases">
        <title>An improved genome assembly and genetic linkage map for asparagus bean, Vigna unguiculata ssp. sesquipedialis.</title>
        <authorList>
            <person name="Xia Q."/>
            <person name="Zhang R."/>
            <person name="Dong Y."/>
        </authorList>
    </citation>
    <scope>NUCLEOTIDE SEQUENCE [LARGE SCALE GENOMIC DNA]</scope>
    <source>
        <tissue evidence="2">Leaf</tissue>
    </source>
</reference>
<accession>A0A4D6MU15</accession>
<feature type="region of interest" description="Disordered" evidence="1">
    <location>
        <begin position="130"/>
        <end position="187"/>
    </location>
</feature>
<organism evidence="2 3">
    <name type="scientific">Vigna unguiculata</name>
    <name type="common">Cowpea</name>
    <dbReference type="NCBI Taxonomy" id="3917"/>
    <lineage>
        <taxon>Eukaryota</taxon>
        <taxon>Viridiplantae</taxon>
        <taxon>Streptophyta</taxon>
        <taxon>Embryophyta</taxon>
        <taxon>Tracheophyta</taxon>
        <taxon>Spermatophyta</taxon>
        <taxon>Magnoliopsida</taxon>
        <taxon>eudicotyledons</taxon>
        <taxon>Gunneridae</taxon>
        <taxon>Pentapetalae</taxon>
        <taxon>rosids</taxon>
        <taxon>fabids</taxon>
        <taxon>Fabales</taxon>
        <taxon>Fabaceae</taxon>
        <taxon>Papilionoideae</taxon>
        <taxon>50 kb inversion clade</taxon>
        <taxon>NPAAA clade</taxon>
        <taxon>indigoferoid/millettioid clade</taxon>
        <taxon>Phaseoleae</taxon>
        <taxon>Vigna</taxon>
    </lineage>
</organism>
<feature type="region of interest" description="Disordered" evidence="1">
    <location>
        <begin position="65"/>
        <end position="90"/>
    </location>
</feature>
<feature type="compositionally biased region" description="Acidic residues" evidence="1">
    <location>
        <begin position="78"/>
        <end position="90"/>
    </location>
</feature>
<dbReference type="AlphaFoldDB" id="A0A4D6MU15"/>
<feature type="compositionally biased region" description="Polar residues" evidence="1">
    <location>
        <begin position="138"/>
        <end position="161"/>
    </location>
</feature>
<evidence type="ECO:0000313" key="2">
    <source>
        <dbReference type="EMBL" id="QCE04980.1"/>
    </source>
</evidence>
<proteinExistence type="predicted"/>